<protein>
    <submittedName>
        <fullName evidence="1">Uncharacterized protein</fullName>
    </submittedName>
</protein>
<dbReference type="Proteomes" id="UP000532440">
    <property type="component" value="Unassembled WGS sequence"/>
</dbReference>
<organism evidence="1 2">
    <name type="scientific">Quisquiliibacterium transsilvanicum</name>
    <dbReference type="NCBI Taxonomy" id="1549638"/>
    <lineage>
        <taxon>Bacteria</taxon>
        <taxon>Pseudomonadati</taxon>
        <taxon>Pseudomonadota</taxon>
        <taxon>Betaproteobacteria</taxon>
        <taxon>Burkholderiales</taxon>
        <taxon>Burkholderiaceae</taxon>
        <taxon>Quisquiliibacterium</taxon>
    </lineage>
</organism>
<accession>A0A7W8HHH2</accession>
<keyword evidence="2" id="KW-1185">Reference proteome</keyword>
<sequence length="203" mass="22458">MATWDTWFSEVLVHAPGAPDPLVLRAVSRAAREFFQRTRAWMEWLDPVASGDAPDYAFELPRETEMVRIERATADGQPFPVRSYRLIPSDWTRTDTEERSLVSRDLQTFVLTGNTPAGLQLQAQVSLMPSRRARGIPDHLADRYLEPIAEGAKEILLLTPGSFADAAAAGLARAKFDAAIAAHAVDAFMGHAGQVPRARVSWF</sequence>
<comment type="caution">
    <text evidence="1">The sequence shown here is derived from an EMBL/GenBank/DDBJ whole genome shotgun (WGS) entry which is preliminary data.</text>
</comment>
<dbReference type="RefSeq" id="WP_183965621.1">
    <property type="nucleotide sequence ID" value="NZ_BAABEW010000001.1"/>
</dbReference>
<evidence type="ECO:0000313" key="2">
    <source>
        <dbReference type="Proteomes" id="UP000532440"/>
    </source>
</evidence>
<evidence type="ECO:0000313" key="1">
    <source>
        <dbReference type="EMBL" id="MBB5271335.1"/>
    </source>
</evidence>
<dbReference type="AlphaFoldDB" id="A0A7W8HHH2"/>
<dbReference type="EMBL" id="JACHGB010000003">
    <property type="protein sequence ID" value="MBB5271335.1"/>
    <property type="molecule type" value="Genomic_DNA"/>
</dbReference>
<reference evidence="1 2" key="1">
    <citation type="submission" date="2020-08" db="EMBL/GenBank/DDBJ databases">
        <title>Genomic Encyclopedia of Type Strains, Phase IV (KMG-IV): sequencing the most valuable type-strain genomes for metagenomic binning, comparative biology and taxonomic classification.</title>
        <authorList>
            <person name="Goeker M."/>
        </authorList>
    </citation>
    <scope>NUCLEOTIDE SEQUENCE [LARGE SCALE GENOMIC DNA]</scope>
    <source>
        <strain evidence="1 2">DSM 29781</strain>
    </source>
</reference>
<gene>
    <name evidence="1" type="ORF">HNQ70_001345</name>
</gene>
<name>A0A7W8HHH2_9BURK</name>
<proteinExistence type="predicted"/>